<dbReference type="Proteomes" id="UP000077271">
    <property type="component" value="Unassembled WGS sequence"/>
</dbReference>
<reference evidence="1 2" key="1">
    <citation type="submission" date="2016-01" db="EMBL/GenBank/DDBJ databases">
        <title>Investigation of taxonomic status of Bacillus aminovorans.</title>
        <authorList>
            <person name="Verma A."/>
            <person name="Pal Y."/>
            <person name="Krishnamurthi S."/>
        </authorList>
    </citation>
    <scope>NUCLEOTIDE SEQUENCE [LARGE SCALE GENOMIC DNA]</scope>
    <source>
        <strain evidence="1 2">DSM 4337</strain>
    </source>
</reference>
<evidence type="ECO:0000313" key="1">
    <source>
        <dbReference type="EMBL" id="OAH56001.1"/>
    </source>
</evidence>
<comment type="caution">
    <text evidence="1">The sequence shown here is derived from an EMBL/GenBank/DDBJ whole genome shotgun (WGS) entry which is preliminary data.</text>
</comment>
<dbReference type="AlphaFoldDB" id="A0A177KTS7"/>
<dbReference type="EMBL" id="LQWZ01000023">
    <property type="protein sequence ID" value="OAH56001.1"/>
    <property type="molecule type" value="Genomic_DNA"/>
</dbReference>
<dbReference type="RefSeq" id="WP_018393911.1">
    <property type="nucleotide sequence ID" value="NZ_LQWZ01000023.1"/>
</dbReference>
<sequence>MMTFLKQFFTACECQITHQDDQSITVELSEQMDRAIMNRPFYWHYKDQLNEKGAPMTVSFYVKDTGQPLRAHEEYISFGSPRFHQLLHYAGQQSQFIRLYEECPSIKPLQLEPWLFVHFLISYEANGKKERIESVALHLISGMIQRDFLTKISDVPFAQTIPSFHYVLSPFITPISGLKRLQQMVMNELNQENHEWAKEAKNKQDKEISLLRSFYENNPDDSEEYTREKEAIIRRFEPVIRLSVWNGGLLYLSAGRFQTFTDAQSAL</sequence>
<gene>
    <name evidence="1" type="ORF">AWH48_04840</name>
</gene>
<name>A0A177KTS7_9BACI</name>
<organism evidence="1 2">
    <name type="scientific">Domibacillus aminovorans</name>
    <dbReference type="NCBI Taxonomy" id="29332"/>
    <lineage>
        <taxon>Bacteria</taxon>
        <taxon>Bacillati</taxon>
        <taxon>Bacillota</taxon>
        <taxon>Bacilli</taxon>
        <taxon>Bacillales</taxon>
        <taxon>Bacillaceae</taxon>
        <taxon>Domibacillus</taxon>
    </lineage>
</organism>
<accession>A0A177KTS7</accession>
<dbReference type="InterPro" id="IPR024562">
    <property type="entry name" value="YqhG"/>
</dbReference>
<evidence type="ECO:0000313" key="2">
    <source>
        <dbReference type="Proteomes" id="UP000077271"/>
    </source>
</evidence>
<dbReference type="OrthoDB" id="2433584at2"/>
<proteinExistence type="predicted"/>
<dbReference type="Pfam" id="PF11079">
    <property type="entry name" value="YqhG"/>
    <property type="match status" value="1"/>
</dbReference>
<protein>
    <submittedName>
        <fullName evidence="1">Uncharacterized protein</fullName>
    </submittedName>
</protein>